<name>A0A9D4FV06_DREPO</name>
<dbReference type="Proteomes" id="UP000828390">
    <property type="component" value="Unassembled WGS sequence"/>
</dbReference>
<evidence type="ECO:0000313" key="3">
    <source>
        <dbReference type="Proteomes" id="UP000828390"/>
    </source>
</evidence>
<dbReference type="EMBL" id="JAIWYP010000006">
    <property type="protein sequence ID" value="KAH3805809.1"/>
    <property type="molecule type" value="Genomic_DNA"/>
</dbReference>
<evidence type="ECO:0000259" key="1">
    <source>
        <dbReference type="Pfam" id="PF07686"/>
    </source>
</evidence>
<comment type="caution">
    <text evidence="2">The sequence shown here is derived from an EMBL/GenBank/DDBJ whole genome shotgun (WGS) entry which is preliminary data.</text>
</comment>
<dbReference type="Pfam" id="PF07686">
    <property type="entry name" value="V-set"/>
    <property type="match status" value="1"/>
</dbReference>
<dbReference type="InterPro" id="IPR036179">
    <property type="entry name" value="Ig-like_dom_sf"/>
</dbReference>
<protein>
    <recommendedName>
        <fullName evidence="1">Immunoglobulin V-set domain-containing protein</fullName>
    </recommendedName>
</protein>
<accession>A0A9D4FV06</accession>
<proteinExistence type="predicted"/>
<organism evidence="2 3">
    <name type="scientific">Dreissena polymorpha</name>
    <name type="common">Zebra mussel</name>
    <name type="synonym">Mytilus polymorpha</name>
    <dbReference type="NCBI Taxonomy" id="45954"/>
    <lineage>
        <taxon>Eukaryota</taxon>
        <taxon>Metazoa</taxon>
        <taxon>Spiralia</taxon>
        <taxon>Lophotrochozoa</taxon>
        <taxon>Mollusca</taxon>
        <taxon>Bivalvia</taxon>
        <taxon>Autobranchia</taxon>
        <taxon>Heteroconchia</taxon>
        <taxon>Euheterodonta</taxon>
        <taxon>Imparidentia</taxon>
        <taxon>Neoheterodontei</taxon>
        <taxon>Myida</taxon>
        <taxon>Dreissenoidea</taxon>
        <taxon>Dreissenidae</taxon>
        <taxon>Dreissena</taxon>
    </lineage>
</organism>
<sequence length="216" mass="24782">MVMRFPVATWTYGDVPKFKKDRRIQVKKTEDANGGSLEVSIKSLQCADQGTYFCAIDTYKMWPLKASISIITPPEDSLRPSFPTEVFEDKVANFSCSGQPGYPSGKLVWKIKHEKDADFKQYDFYSARSNVSDVNCIRSETNTVEYQFDMAWNNTKIRCYIDNTDYFGEGVIRLLPYNICNRVRAQGTINHPYTPHKYIVCGKELNIMQCPGQHVL</sequence>
<dbReference type="InterPro" id="IPR013783">
    <property type="entry name" value="Ig-like_fold"/>
</dbReference>
<keyword evidence="3" id="KW-1185">Reference proteome</keyword>
<dbReference type="AlphaFoldDB" id="A0A9D4FV06"/>
<dbReference type="InterPro" id="IPR013106">
    <property type="entry name" value="Ig_V-set"/>
</dbReference>
<reference evidence="2" key="1">
    <citation type="journal article" date="2019" name="bioRxiv">
        <title>The Genome of the Zebra Mussel, Dreissena polymorpha: A Resource for Invasive Species Research.</title>
        <authorList>
            <person name="McCartney M.A."/>
            <person name="Auch B."/>
            <person name="Kono T."/>
            <person name="Mallez S."/>
            <person name="Zhang Y."/>
            <person name="Obille A."/>
            <person name="Becker A."/>
            <person name="Abrahante J.E."/>
            <person name="Garbe J."/>
            <person name="Badalamenti J.P."/>
            <person name="Herman A."/>
            <person name="Mangelson H."/>
            <person name="Liachko I."/>
            <person name="Sullivan S."/>
            <person name="Sone E.D."/>
            <person name="Koren S."/>
            <person name="Silverstein K.A.T."/>
            <person name="Beckman K.B."/>
            <person name="Gohl D.M."/>
        </authorList>
    </citation>
    <scope>NUCLEOTIDE SEQUENCE</scope>
    <source>
        <strain evidence="2">Duluth1</strain>
        <tissue evidence="2">Whole animal</tissue>
    </source>
</reference>
<dbReference type="SUPFAM" id="SSF48726">
    <property type="entry name" value="Immunoglobulin"/>
    <property type="match status" value="1"/>
</dbReference>
<reference evidence="2" key="2">
    <citation type="submission" date="2020-11" db="EMBL/GenBank/DDBJ databases">
        <authorList>
            <person name="McCartney M.A."/>
            <person name="Auch B."/>
            <person name="Kono T."/>
            <person name="Mallez S."/>
            <person name="Becker A."/>
            <person name="Gohl D.M."/>
            <person name="Silverstein K.A.T."/>
            <person name="Koren S."/>
            <person name="Bechman K.B."/>
            <person name="Herman A."/>
            <person name="Abrahante J.E."/>
            <person name="Garbe J."/>
        </authorList>
    </citation>
    <scope>NUCLEOTIDE SEQUENCE</scope>
    <source>
        <strain evidence="2">Duluth1</strain>
        <tissue evidence="2">Whole animal</tissue>
    </source>
</reference>
<feature type="domain" description="Immunoglobulin V-set" evidence="1">
    <location>
        <begin position="7"/>
        <end position="61"/>
    </location>
</feature>
<gene>
    <name evidence="2" type="ORF">DPMN_134118</name>
</gene>
<evidence type="ECO:0000313" key="2">
    <source>
        <dbReference type="EMBL" id="KAH3805809.1"/>
    </source>
</evidence>
<dbReference type="Gene3D" id="2.60.40.10">
    <property type="entry name" value="Immunoglobulins"/>
    <property type="match status" value="1"/>
</dbReference>